<gene>
    <name evidence="1" type="ORF">ACFSB2_10270</name>
</gene>
<proteinExistence type="predicted"/>
<name>A0ABW4JH86_9BACL</name>
<dbReference type="EMBL" id="JBHUCX010000024">
    <property type="protein sequence ID" value="MFD1675078.1"/>
    <property type="molecule type" value="Genomic_DNA"/>
</dbReference>
<evidence type="ECO:0000313" key="1">
    <source>
        <dbReference type="EMBL" id="MFD1675078.1"/>
    </source>
</evidence>
<protein>
    <submittedName>
        <fullName evidence="1">Uncharacterized protein</fullName>
    </submittedName>
</protein>
<comment type="caution">
    <text evidence="1">The sequence shown here is derived from an EMBL/GenBank/DDBJ whole genome shotgun (WGS) entry which is preliminary data.</text>
</comment>
<dbReference type="Proteomes" id="UP001597079">
    <property type="component" value="Unassembled WGS sequence"/>
</dbReference>
<accession>A0ABW4JH86</accession>
<organism evidence="1 2">
    <name type="scientific">Alicyclobacillus fodiniaquatilis</name>
    <dbReference type="NCBI Taxonomy" id="1661150"/>
    <lineage>
        <taxon>Bacteria</taxon>
        <taxon>Bacillati</taxon>
        <taxon>Bacillota</taxon>
        <taxon>Bacilli</taxon>
        <taxon>Bacillales</taxon>
        <taxon>Alicyclobacillaceae</taxon>
        <taxon>Alicyclobacillus</taxon>
    </lineage>
</organism>
<reference evidence="2" key="1">
    <citation type="journal article" date="2019" name="Int. J. Syst. Evol. Microbiol.">
        <title>The Global Catalogue of Microorganisms (GCM) 10K type strain sequencing project: providing services to taxonomists for standard genome sequencing and annotation.</title>
        <authorList>
            <consortium name="The Broad Institute Genomics Platform"/>
            <consortium name="The Broad Institute Genome Sequencing Center for Infectious Disease"/>
            <person name="Wu L."/>
            <person name="Ma J."/>
        </authorList>
    </citation>
    <scope>NUCLEOTIDE SEQUENCE [LARGE SCALE GENOMIC DNA]</scope>
    <source>
        <strain evidence="2">CGMCC 1.12286</strain>
    </source>
</reference>
<keyword evidence="2" id="KW-1185">Reference proteome</keyword>
<sequence>MQPVSIFMMDVTDSTHFESPRELDRYLKQIVSWISRWTEGEIQARVKNRYGDEILFVSEHFFTSYVVAYFIKQIWRYDNHPPIFANTYGMIEESLHTIEDIDTWNHPLFKNARNAMDKLKKDKRERPWFMTEAEDYLEDSLFARMHDTILYYQDRIFKNHSPQQRIASALYTVCDTQQEVATILHRTPANISKLLSKADSDALNRTFEIVRDIYLRLECHANQSDLNVCLPTVHSLLHAIKSHLRTHLDSIFELNGVDRHA</sequence>
<dbReference type="RefSeq" id="WP_377942940.1">
    <property type="nucleotide sequence ID" value="NZ_JBHUCX010000024.1"/>
</dbReference>
<evidence type="ECO:0000313" key="2">
    <source>
        <dbReference type="Proteomes" id="UP001597079"/>
    </source>
</evidence>